<dbReference type="AlphaFoldDB" id="A0A0B1RDD4"/>
<dbReference type="GO" id="GO:0051537">
    <property type="term" value="F:2 iron, 2 sulfur cluster binding"/>
    <property type="evidence" value="ECO:0007669"/>
    <property type="project" value="InterPro"/>
</dbReference>
<evidence type="ECO:0000259" key="2">
    <source>
        <dbReference type="Pfam" id="PF11575"/>
    </source>
</evidence>
<dbReference type="Pfam" id="PF11575">
    <property type="entry name" value="FhuF_C"/>
    <property type="match status" value="1"/>
</dbReference>
<dbReference type="GO" id="GO:0003824">
    <property type="term" value="F:catalytic activity"/>
    <property type="evidence" value="ECO:0007669"/>
    <property type="project" value="UniProtKB-ARBA"/>
</dbReference>
<evidence type="ECO:0000259" key="1">
    <source>
        <dbReference type="Pfam" id="PF06276"/>
    </source>
</evidence>
<feature type="domain" description="Ferric siderophore reductase C-terminal" evidence="2">
    <location>
        <begin position="223"/>
        <end position="244"/>
    </location>
</feature>
<dbReference type="RefSeq" id="WP_039328782.1">
    <property type="nucleotide sequence ID" value="NZ_JTJJ01000019.1"/>
</dbReference>
<sequence length="248" mass="28080">MLTPEEHGFLQKNFRLRPLAAADARSMPAEYVLNAKHCDAFLRLVMPLTGAPDVAIAASLFAKRLAFLATGNVLYAMSVFDSGLTFSLSRSRLEYAHDNGLWTSSLPADTLVTCYLPGERDAWREEVVSALFRGFLTPLWQSLAGVSGLPLQILWENTAMRVFSLYQGRMDRLDETQNERRDADFNWLVGQASPSLFGLSWNPLQRFRRPLQLNAAGKPVRFRRTCCFYYKATDPVEYCLNCPLCRPK</sequence>
<feature type="domain" description="Aerobactin siderophore biosynthesis IucA/IucC-like C-terminal" evidence="1">
    <location>
        <begin position="60"/>
        <end position="178"/>
    </location>
</feature>
<reference evidence="3 4" key="1">
    <citation type="submission" date="2014-11" db="EMBL/GenBank/DDBJ databases">
        <title>Genome sequencing of Pantoea rodasii ND03.</title>
        <authorList>
            <person name="Muhamad Yunos N.Y."/>
            <person name="Chan K.-G."/>
        </authorList>
    </citation>
    <scope>NUCLEOTIDE SEQUENCE [LARGE SCALE GENOMIC DNA]</scope>
    <source>
        <strain evidence="3 4">ND03</strain>
    </source>
</reference>
<accession>A0A0B1RDD4</accession>
<dbReference type="InterPro" id="IPR022770">
    <property type="entry name" value="IucA/IucC-like_C"/>
</dbReference>
<comment type="caution">
    <text evidence="3">The sequence shown here is derived from an EMBL/GenBank/DDBJ whole genome shotgun (WGS) entry which is preliminary data.</text>
</comment>
<gene>
    <name evidence="3" type="ORF">QU24_04660</name>
</gene>
<dbReference type="Proteomes" id="UP000030853">
    <property type="component" value="Unassembled WGS sequence"/>
</dbReference>
<evidence type="ECO:0000313" key="4">
    <source>
        <dbReference type="Proteomes" id="UP000030853"/>
    </source>
</evidence>
<proteinExistence type="predicted"/>
<dbReference type="EMBL" id="JTJJ01000019">
    <property type="protein sequence ID" value="KHJ69222.1"/>
    <property type="molecule type" value="Genomic_DNA"/>
</dbReference>
<name>A0A0B1RDD4_9GAMM</name>
<evidence type="ECO:0000313" key="3">
    <source>
        <dbReference type="EMBL" id="KHJ69222.1"/>
    </source>
</evidence>
<protein>
    <submittedName>
        <fullName evidence="3">Siderophore-iron reductase, Fe-S cluster protein</fullName>
    </submittedName>
</protein>
<dbReference type="Pfam" id="PF06276">
    <property type="entry name" value="FhuF"/>
    <property type="match status" value="1"/>
</dbReference>
<organism evidence="3 4">
    <name type="scientific">Pantoea rodasii</name>
    <dbReference type="NCBI Taxonomy" id="1076549"/>
    <lineage>
        <taxon>Bacteria</taxon>
        <taxon>Pseudomonadati</taxon>
        <taxon>Pseudomonadota</taxon>
        <taxon>Gammaproteobacteria</taxon>
        <taxon>Enterobacterales</taxon>
        <taxon>Erwiniaceae</taxon>
        <taxon>Pantoea</taxon>
    </lineage>
</organism>
<dbReference type="InterPro" id="IPR024726">
    <property type="entry name" value="FhuF_C"/>
</dbReference>